<dbReference type="Proteomes" id="UP000256328">
    <property type="component" value="Unassembled WGS sequence"/>
</dbReference>
<protein>
    <recommendedName>
        <fullName evidence="4">GEgh 16 protein</fullName>
    </recommendedName>
</protein>
<dbReference type="InterPro" id="IPR021476">
    <property type="entry name" value="Egh16-like"/>
</dbReference>
<dbReference type="PANTHER" id="PTHR34618">
    <property type="entry name" value="SURFACE PROTEIN MAS1, PUTATIVE-RELATED"/>
    <property type="match status" value="1"/>
</dbReference>
<feature type="signal peptide" evidence="1">
    <location>
        <begin position="1"/>
        <end position="20"/>
    </location>
</feature>
<dbReference type="EMBL" id="PDLN01000019">
    <property type="protein sequence ID" value="RDW59972.1"/>
    <property type="molecule type" value="Genomic_DNA"/>
</dbReference>
<gene>
    <name evidence="2" type="ORF">BP5796_11578</name>
</gene>
<evidence type="ECO:0000313" key="3">
    <source>
        <dbReference type="Proteomes" id="UP000256328"/>
    </source>
</evidence>
<dbReference type="OrthoDB" id="3241054at2759"/>
<proteinExistence type="predicted"/>
<keyword evidence="3" id="KW-1185">Reference proteome</keyword>
<evidence type="ECO:0000313" key="2">
    <source>
        <dbReference type="EMBL" id="RDW59972.1"/>
    </source>
</evidence>
<dbReference type="Pfam" id="PF11327">
    <property type="entry name" value="Egh16-like"/>
    <property type="match status" value="1"/>
</dbReference>
<name>A0A3D8QDP5_9HELO</name>
<sequence length="300" mass="29598">MPSLVQILLVVPAVFAVAHGQGLIVQAQGTAGSPASLGLQVKLGQSDANIINTAEITSNVVNECGRTLLAGNIDVGENTETQLAAKTVTSVTKGSTVDVTIQQVSADGAGPYTCDMDLTSNADGATGQTNLTVTEKDTTGGNITLSVTMPTDMACVGASTGNVCTIRCFNSAAAGPFGGCFAVQQTDVKANANSPNTITTAQTLAGVEAQVLQNQKDLPAEVKANSEASLAQQGLLAVNALLSSSAGVVAQATSTSSSKASKATKAAGAKAAGAKAAAAKAAAAKANASKGQKGARAFTA</sequence>
<dbReference type="PANTHER" id="PTHR34618:SF3">
    <property type="entry name" value="GEGH 16 PROTEIN"/>
    <property type="match status" value="1"/>
</dbReference>
<reference evidence="2 3" key="1">
    <citation type="journal article" date="2018" name="IMA Fungus">
        <title>IMA Genome-F 9: Draft genome sequence of Annulohypoxylon stygium, Aspergillus mulundensis, Berkeleyomyces basicola (syn. Thielaviopsis basicola), Ceratocystis smalleyi, two Cercospora beticola strains, Coleophoma cylindrospora, Fusarium fracticaudum, Phialophora cf. hyalina, and Morchella septimelata.</title>
        <authorList>
            <person name="Wingfield B.D."/>
            <person name="Bills G.F."/>
            <person name="Dong Y."/>
            <person name="Huang W."/>
            <person name="Nel W.J."/>
            <person name="Swalarsk-Parry B.S."/>
            <person name="Vaghefi N."/>
            <person name="Wilken P.M."/>
            <person name="An Z."/>
            <person name="de Beer Z.W."/>
            <person name="De Vos L."/>
            <person name="Chen L."/>
            <person name="Duong T.A."/>
            <person name="Gao Y."/>
            <person name="Hammerbacher A."/>
            <person name="Kikkert J.R."/>
            <person name="Li Y."/>
            <person name="Li H."/>
            <person name="Li K."/>
            <person name="Li Q."/>
            <person name="Liu X."/>
            <person name="Ma X."/>
            <person name="Naidoo K."/>
            <person name="Pethybridge S.J."/>
            <person name="Sun J."/>
            <person name="Steenkamp E.T."/>
            <person name="van der Nest M.A."/>
            <person name="van Wyk S."/>
            <person name="Wingfield M.J."/>
            <person name="Xiong C."/>
            <person name="Yue Q."/>
            <person name="Zhang X."/>
        </authorList>
    </citation>
    <scope>NUCLEOTIDE SEQUENCE [LARGE SCALE GENOMIC DNA]</scope>
    <source>
        <strain evidence="2 3">BP5796</strain>
    </source>
</reference>
<keyword evidence="1" id="KW-0732">Signal</keyword>
<accession>A0A3D8QDP5</accession>
<comment type="caution">
    <text evidence="2">The sequence shown here is derived from an EMBL/GenBank/DDBJ whole genome shotgun (WGS) entry which is preliminary data.</text>
</comment>
<dbReference type="AlphaFoldDB" id="A0A3D8QDP5"/>
<feature type="chain" id="PRO_5017813744" description="GEgh 16 protein" evidence="1">
    <location>
        <begin position="21"/>
        <end position="300"/>
    </location>
</feature>
<organism evidence="2 3">
    <name type="scientific">Coleophoma crateriformis</name>
    <dbReference type="NCBI Taxonomy" id="565419"/>
    <lineage>
        <taxon>Eukaryota</taxon>
        <taxon>Fungi</taxon>
        <taxon>Dikarya</taxon>
        <taxon>Ascomycota</taxon>
        <taxon>Pezizomycotina</taxon>
        <taxon>Leotiomycetes</taxon>
        <taxon>Helotiales</taxon>
        <taxon>Dermateaceae</taxon>
        <taxon>Coleophoma</taxon>
    </lineage>
</organism>
<evidence type="ECO:0008006" key="4">
    <source>
        <dbReference type="Google" id="ProtNLM"/>
    </source>
</evidence>
<evidence type="ECO:0000256" key="1">
    <source>
        <dbReference type="SAM" id="SignalP"/>
    </source>
</evidence>